<dbReference type="AlphaFoldDB" id="A0A1J1I5R6"/>
<organism evidence="1 2">
    <name type="scientific">Clunio marinus</name>
    <dbReference type="NCBI Taxonomy" id="568069"/>
    <lineage>
        <taxon>Eukaryota</taxon>
        <taxon>Metazoa</taxon>
        <taxon>Ecdysozoa</taxon>
        <taxon>Arthropoda</taxon>
        <taxon>Hexapoda</taxon>
        <taxon>Insecta</taxon>
        <taxon>Pterygota</taxon>
        <taxon>Neoptera</taxon>
        <taxon>Endopterygota</taxon>
        <taxon>Diptera</taxon>
        <taxon>Nematocera</taxon>
        <taxon>Chironomoidea</taxon>
        <taxon>Chironomidae</taxon>
        <taxon>Clunio</taxon>
    </lineage>
</organism>
<keyword evidence="2" id="KW-1185">Reference proteome</keyword>
<evidence type="ECO:0000313" key="2">
    <source>
        <dbReference type="Proteomes" id="UP000183832"/>
    </source>
</evidence>
<evidence type="ECO:0000313" key="1">
    <source>
        <dbReference type="EMBL" id="CRK95637.1"/>
    </source>
</evidence>
<dbReference type="Proteomes" id="UP000183832">
    <property type="component" value="Unassembled WGS sequence"/>
</dbReference>
<dbReference type="EMBL" id="CVRI01000042">
    <property type="protein sequence ID" value="CRK95637.1"/>
    <property type="molecule type" value="Genomic_DNA"/>
</dbReference>
<reference evidence="1 2" key="1">
    <citation type="submission" date="2015-04" db="EMBL/GenBank/DDBJ databases">
        <authorList>
            <person name="Syromyatnikov M.Y."/>
            <person name="Popov V.N."/>
        </authorList>
    </citation>
    <scope>NUCLEOTIDE SEQUENCE [LARGE SCALE GENOMIC DNA]</scope>
</reference>
<accession>A0A1J1I5R6</accession>
<proteinExistence type="predicted"/>
<protein>
    <submittedName>
        <fullName evidence="1">CLUMA_CG009095, isoform A</fullName>
    </submittedName>
</protein>
<gene>
    <name evidence="1" type="ORF">CLUMA_CG009095</name>
</gene>
<name>A0A1J1I5R6_9DIPT</name>
<sequence>MKFITLNEKNLDNLLVIEEKIEKILRNLVSYQLVVNAIRKHVKLEYFFLINYCNYADAYLLENVRLSVESSWLYA</sequence>